<proteinExistence type="predicted"/>
<dbReference type="Proteomes" id="UP000006238">
    <property type="component" value="Unassembled WGS sequence"/>
</dbReference>
<dbReference type="EMBL" id="ABWN01000030">
    <property type="protein sequence ID" value="EFF68400.1"/>
    <property type="molecule type" value="Genomic_DNA"/>
</dbReference>
<dbReference type="RefSeq" id="WP_005603402.1">
    <property type="nucleotide sequence ID" value="NZ_GG663524.1"/>
</dbReference>
<evidence type="ECO:0000259" key="1">
    <source>
        <dbReference type="Pfam" id="PF07238"/>
    </source>
</evidence>
<name>D4S0Q2_9FIRM</name>
<evidence type="ECO:0000313" key="2">
    <source>
        <dbReference type="EMBL" id="EFF68400.1"/>
    </source>
</evidence>
<protein>
    <submittedName>
        <fullName evidence="2">Type IV pilus assembly protein PilZ</fullName>
    </submittedName>
</protein>
<dbReference type="SUPFAM" id="SSF141371">
    <property type="entry name" value="PilZ domain-like"/>
    <property type="match status" value="1"/>
</dbReference>
<dbReference type="InterPro" id="IPR009875">
    <property type="entry name" value="PilZ_domain"/>
</dbReference>
<dbReference type="STRING" id="45851.BHV86_09445"/>
<feature type="domain" description="PilZ" evidence="1">
    <location>
        <begin position="25"/>
        <end position="110"/>
    </location>
</feature>
<gene>
    <name evidence="2" type="ORF">BUTYVIB_01671</name>
</gene>
<keyword evidence="3" id="KW-1185">Reference proteome</keyword>
<dbReference type="eggNOG" id="ENOG5032WHB">
    <property type="taxonomic scope" value="Bacteria"/>
</dbReference>
<organism evidence="2 3">
    <name type="scientific">Eshraghiella crossota DSM 2876</name>
    <dbReference type="NCBI Taxonomy" id="511680"/>
    <lineage>
        <taxon>Bacteria</taxon>
        <taxon>Bacillati</taxon>
        <taxon>Bacillota</taxon>
        <taxon>Clostridia</taxon>
        <taxon>Lachnospirales</taxon>
        <taxon>Lachnospiraceae</taxon>
        <taxon>Eshraghiella</taxon>
    </lineage>
</organism>
<dbReference type="Gene3D" id="2.40.10.220">
    <property type="entry name" value="predicted glycosyltransferase like domains"/>
    <property type="match status" value="1"/>
</dbReference>
<dbReference type="AlphaFoldDB" id="D4S0Q2"/>
<sequence length="125" mass="14568">MDTGNQEKRWAKRMDIDARIKLKSVKNNRNIHFDVNKEEMEVEVTNISKGGMGFKTEEFLPLNSYYEAKVVLWTRESFDAIIEIVRMENDGTDEKNTYGCRFVGLSPAEQFKIDVYQIVSETSFN</sequence>
<dbReference type="GeneID" id="98918104"/>
<dbReference type="GO" id="GO:0035438">
    <property type="term" value="F:cyclic-di-GMP binding"/>
    <property type="evidence" value="ECO:0007669"/>
    <property type="project" value="InterPro"/>
</dbReference>
<dbReference type="Pfam" id="PF07238">
    <property type="entry name" value="PilZ"/>
    <property type="match status" value="1"/>
</dbReference>
<reference evidence="2 3" key="1">
    <citation type="submission" date="2010-02" db="EMBL/GenBank/DDBJ databases">
        <authorList>
            <person name="Weinstock G."/>
            <person name="Sodergren E."/>
            <person name="Clifton S."/>
            <person name="Fulton L."/>
            <person name="Fulton B."/>
            <person name="Courtney L."/>
            <person name="Fronick C."/>
            <person name="Harrison M."/>
            <person name="Strong C."/>
            <person name="Farmer C."/>
            <person name="Delahaunty K."/>
            <person name="Markovic C."/>
            <person name="Hall O."/>
            <person name="Minx P."/>
            <person name="Tomlinson C."/>
            <person name="Mitreva M."/>
            <person name="Nelson J."/>
            <person name="Hou S."/>
            <person name="Wollam A."/>
            <person name="Pepin K.H."/>
            <person name="Johnson M."/>
            <person name="Bhonagiri V."/>
            <person name="Zhang X."/>
            <person name="Suruliraj S."/>
            <person name="Warren W."/>
            <person name="Chinwalla A."/>
            <person name="Mardis E.R."/>
            <person name="Wilson R.K."/>
        </authorList>
    </citation>
    <scope>NUCLEOTIDE SEQUENCE [LARGE SCALE GENOMIC DNA]</scope>
    <source>
        <strain evidence="2 3">DSM 2876</strain>
    </source>
</reference>
<evidence type="ECO:0000313" key="3">
    <source>
        <dbReference type="Proteomes" id="UP000006238"/>
    </source>
</evidence>
<accession>D4S0Q2</accession>
<dbReference type="HOGENOM" id="CLU_146551_1_0_9"/>
<comment type="caution">
    <text evidence="2">The sequence shown here is derived from an EMBL/GenBank/DDBJ whole genome shotgun (WGS) entry which is preliminary data.</text>
</comment>